<reference evidence="3 4" key="1">
    <citation type="submission" date="2024-07" db="EMBL/GenBank/DDBJ databases">
        <title>Section-level genome sequencing and comparative genomics of Aspergillus sections Usti and Cavernicolus.</title>
        <authorList>
            <consortium name="Lawrence Berkeley National Laboratory"/>
            <person name="Nybo J.L."/>
            <person name="Vesth T.C."/>
            <person name="Theobald S."/>
            <person name="Frisvad J.C."/>
            <person name="Larsen T.O."/>
            <person name="Kjaerboelling I."/>
            <person name="Rothschild-Mancinelli K."/>
            <person name="Lyhne E.K."/>
            <person name="Kogle M.E."/>
            <person name="Barry K."/>
            <person name="Clum A."/>
            <person name="Na H."/>
            <person name="Ledsgaard L."/>
            <person name="Lin J."/>
            <person name="Lipzen A."/>
            <person name="Kuo A."/>
            <person name="Riley R."/>
            <person name="Mondo S."/>
            <person name="Labutti K."/>
            <person name="Haridas S."/>
            <person name="Pangalinan J."/>
            <person name="Salamov A.A."/>
            <person name="Simmons B.A."/>
            <person name="Magnuson J.K."/>
            <person name="Chen J."/>
            <person name="Drula E."/>
            <person name="Henrissat B."/>
            <person name="Wiebenga A."/>
            <person name="Lubbers R.J."/>
            <person name="Gomes A.C."/>
            <person name="Makela M.R."/>
            <person name="Stajich J."/>
            <person name="Grigoriev I.V."/>
            <person name="Mortensen U.H."/>
            <person name="De Vries R.P."/>
            <person name="Baker S.E."/>
            <person name="Andersen M.R."/>
        </authorList>
    </citation>
    <scope>NUCLEOTIDE SEQUENCE [LARGE SCALE GENOMIC DNA]</scope>
    <source>
        <strain evidence="3 4">CBS 209.92</strain>
    </source>
</reference>
<dbReference type="Proteomes" id="UP001610563">
    <property type="component" value="Unassembled WGS sequence"/>
</dbReference>
<accession>A0ABR4G377</accession>
<evidence type="ECO:0000256" key="2">
    <source>
        <dbReference type="SAM" id="Phobius"/>
    </source>
</evidence>
<name>A0ABR4G377_9EURO</name>
<dbReference type="EMBL" id="JBFTWV010000057">
    <property type="protein sequence ID" value="KAL2793480.1"/>
    <property type="molecule type" value="Genomic_DNA"/>
</dbReference>
<feature type="region of interest" description="Disordered" evidence="1">
    <location>
        <begin position="431"/>
        <end position="455"/>
    </location>
</feature>
<dbReference type="SUPFAM" id="SSF52058">
    <property type="entry name" value="L domain-like"/>
    <property type="match status" value="1"/>
</dbReference>
<keyword evidence="4" id="KW-1185">Reference proteome</keyword>
<gene>
    <name evidence="3" type="ORF">BJX66DRAFT_338799</name>
</gene>
<keyword evidence="2" id="KW-0472">Membrane</keyword>
<organism evidence="3 4">
    <name type="scientific">Aspergillus keveii</name>
    <dbReference type="NCBI Taxonomy" id="714993"/>
    <lineage>
        <taxon>Eukaryota</taxon>
        <taxon>Fungi</taxon>
        <taxon>Dikarya</taxon>
        <taxon>Ascomycota</taxon>
        <taxon>Pezizomycotina</taxon>
        <taxon>Eurotiomycetes</taxon>
        <taxon>Eurotiomycetidae</taxon>
        <taxon>Eurotiales</taxon>
        <taxon>Aspergillaceae</taxon>
        <taxon>Aspergillus</taxon>
        <taxon>Aspergillus subgen. Nidulantes</taxon>
    </lineage>
</organism>
<proteinExistence type="predicted"/>
<evidence type="ECO:0000256" key="1">
    <source>
        <dbReference type="SAM" id="MobiDB-lite"/>
    </source>
</evidence>
<feature type="transmembrane region" description="Helical" evidence="2">
    <location>
        <begin position="384"/>
        <end position="406"/>
    </location>
</feature>
<evidence type="ECO:0000313" key="3">
    <source>
        <dbReference type="EMBL" id="KAL2793480.1"/>
    </source>
</evidence>
<evidence type="ECO:0000313" key="4">
    <source>
        <dbReference type="Proteomes" id="UP001610563"/>
    </source>
</evidence>
<keyword evidence="2" id="KW-0812">Transmembrane</keyword>
<sequence>MPSTIELPAGSSNPVWIIFFWSAPSPLFASQFLTTIGASALWCSIPEGTHYEVTSPADIPRLFSDCLEIWGDILIMNSYSGVFVLPGVEKIFGKLYFEWDGWYHWDPDYSRAPNVTSIEIPDLQMIYSLVIQNIPTLTLISLPKLEETWHGLSLLQRRNPPVGADFWSLRWANDFEFDGLFTSVNLDSLEDVTNRLEIGMASNATISLPRLNSTRSLFFWGALSSVSLPTLRRVGSEDSCSNGLTMAFENEPAISLEFPELRSINDHFEVRGNITRDVPTHPPITLPFTSLPLIKSIPTWFDVKSASRLNFSVLLEKVDSIHLSGNVETASFPALTYVKVVEVNADYAFDCQGLLERIQRVWSRMDVASKWFRFECHVPPPPRAWTGAGSSTAVLLVGFIVLFVLVKKGRRWMRRQLLQLDLGMDMDELPAYGYPENDPPPKYSPYDGEEWQSSR</sequence>
<comment type="caution">
    <text evidence="3">The sequence shown here is derived from an EMBL/GenBank/DDBJ whole genome shotgun (WGS) entry which is preliminary data.</text>
</comment>
<keyword evidence="2" id="KW-1133">Transmembrane helix</keyword>
<protein>
    <submittedName>
        <fullName evidence="3">Uncharacterized protein</fullName>
    </submittedName>
</protein>